<evidence type="ECO:0000313" key="1">
    <source>
        <dbReference type="EMBL" id="PKZ14012.1"/>
    </source>
</evidence>
<evidence type="ECO:0000313" key="2">
    <source>
        <dbReference type="Proteomes" id="UP000242263"/>
    </source>
</evidence>
<dbReference type="Proteomes" id="UP000242263">
    <property type="component" value="Unassembled WGS sequence"/>
</dbReference>
<name>A0A2I1M1J1_9BIFI</name>
<comment type="caution">
    <text evidence="1">The sequence shown here is derived from an EMBL/GenBank/DDBJ whole genome shotgun (WGS) entry which is preliminary data.</text>
</comment>
<organism evidence="1 2">
    <name type="scientific">Alloscardovia omnicolens</name>
    <dbReference type="NCBI Taxonomy" id="419015"/>
    <lineage>
        <taxon>Bacteria</taxon>
        <taxon>Bacillati</taxon>
        <taxon>Actinomycetota</taxon>
        <taxon>Actinomycetes</taxon>
        <taxon>Bifidobacteriales</taxon>
        <taxon>Bifidobacteriaceae</taxon>
        <taxon>Alloscardovia</taxon>
    </lineage>
</organism>
<sequence>MSNDFIGGDFYLKKTDMASAVDYVLRSPLHGSYEEKLDTLTNVLLHPLNDFDTFFKYDVNYLHDTYNSINDMRVSAFRDYLLDPKLASVLEDTLDTVKDTFATFLAEFIPGGMLADAFIELVDSENGSWEYAQVTEHNLMTCEDWE</sequence>
<reference evidence="1 2" key="1">
    <citation type="submission" date="2017-12" db="EMBL/GenBank/DDBJ databases">
        <title>Phylogenetic diversity of female urinary microbiome.</title>
        <authorList>
            <person name="Thomas-White K."/>
            <person name="Wolfe A.J."/>
        </authorList>
    </citation>
    <scope>NUCLEOTIDE SEQUENCE [LARGE SCALE GENOMIC DNA]</scope>
    <source>
        <strain evidence="1 2">UMB0064</strain>
    </source>
</reference>
<gene>
    <name evidence="1" type="ORF">CYJ32_07685</name>
</gene>
<dbReference type="AlphaFoldDB" id="A0A2I1M1J1"/>
<proteinExistence type="predicted"/>
<accession>A0A2I1M1J1</accession>
<dbReference type="EMBL" id="PKGU01000007">
    <property type="protein sequence ID" value="PKZ14012.1"/>
    <property type="molecule type" value="Genomic_DNA"/>
</dbReference>
<protein>
    <submittedName>
        <fullName evidence="1">Uncharacterized protein</fullName>
    </submittedName>
</protein>